<dbReference type="Proteomes" id="UP000553035">
    <property type="component" value="Unassembled WGS sequence"/>
</dbReference>
<gene>
    <name evidence="1" type="ORF">GGI52_003347</name>
</gene>
<dbReference type="InterPro" id="IPR015424">
    <property type="entry name" value="PyrdxlP-dep_Trfase"/>
</dbReference>
<dbReference type="InterPro" id="IPR015421">
    <property type="entry name" value="PyrdxlP-dep_Trfase_major"/>
</dbReference>
<accession>A0A7Y9VX91</accession>
<evidence type="ECO:0000313" key="2">
    <source>
        <dbReference type="Proteomes" id="UP000553035"/>
    </source>
</evidence>
<comment type="caution">
    <text evidence="1">The sequence shown here is derived from an EMBL/GenBank/DDBJ whole genome shotgun (WGS) entry which is preliminary data.</text>
</comment>
<organism evidence="1 2">
    <name type="scientific">Pseudomonas moraviensis</name>
    <dbReference type="NCBI Taxonomy" id="321662"/>
    <lineage>
        <taxon>Bacteria</taxon>
        <taxon>Pseudomonadati</taxon>
        <taxon>Pseudomonadota</taxon>
        <taxon>Gammaproteobacteria</taxon>
        <taxon>Pseudomonadales</taxon>
        <taxon>Pseudomonadaceae</taxon>
        <taxon>Pseudomonas</taxon>
    </lineage>
</organism>
<dbReference type="EMBL" id="JACCAT010000001">
    <property type="protein sequence ID" value="NYH10304.1"/>
    <property type="molecule type" value="Genomic_DNA"/>
</dbReference>
<dbReference type="Gene3D" id="3.40.640.10">
    <property type="entry name" value="Type I PLP-dependent aspartate aminotransferase-like (Major domain)"/>
    <property type="match status" value="1"/>
</dbReference>
<name>A0A7Y9VX91_9PSED</name>
<evidence type="ECO:0000313" key="1">
    <source>
        <dbReference type="EMBL" id="NYH10304.1"/>
    </source>
</evidence>
<reference evidence="1 2" key="1">
    <citation type="submission" date="2020-07" db="EMBL/GenBank/DDBJ databases">
        <title>Exploring microbial biodiversity for novel pathways involved in the catabolism of aromatic compounds derived from lignin.</title>
        <authorList>
            <person name="Elkins J."/>
        </authorList>
    </citation>
    <scope>NUCLEOTIDE SEQUENCE [LARGE SCALE GENOMIC DNA]</scope>
    <source>
        <strain evidence="1 2">VanB</strain>
    </source>
</reference>
<proteinExistence type="predicted"/>
<dbReference type="RefSeq" id="WP_179693974.1">
    <property type="nucleotide sequence ID" value="NZ_JACCAT010000001.1"/>
</dbReference>
<protein>
    <submittedName>
        <fullName evidence="1">Uncharacterized protein (UPF0335 family)</fullName>
    </submittedName>
</protein>
<sequence>MLNVSMNLSFNMAAENTKVPRMVYEARASTIIFNIINSFPSDGLILLPANVCPIVPLVLLKANRKFEFVDISAETLCMDHDALIQRWTKEDEQPVGLVYVRSYGAVFDASAIFSEIKHLSPDSLIIDDRCLCPPDFEEPLPAHADAVIYSTGYAKYADVGFGGFANLKDDLCYERADLPFDPTHLEQLIDSYKKCLSERAVYTYQDSHWLETKKPELSWESYRDRVEKEVFRVAKIKGDINAIYDAGEFQGFEVKCIHQSWRYNILVKERDKVLEVIRQEGFFASAHYESLAGVFASGNAPVAVDVHGQIINLFNDRYFDVKRAGVLTELLKSLKKNNPGFFK</sequence>
<dbReference type="AlphaFoldDB" id="A0A7Y9VX91"/>
<dbReference type="SUPFAM" id="SSF53383">
    <property type="entry name" value="PLP-dependent transferases"/>
    <property type="match status" value="1"/>
</dbReference>